<evidence type="ECO:0000313" key="2">
    <source>
        <dbReference type="Proteomes" id="UP000004291"/>
    </source>
</evidence>
<reference evidence="1 2" key="1">
    <citation type="submission" date="2007-10" db="EMBL/GenBank/DDBJ databases">
        <authorList>
            <person name="Wagner-Dobler I."/>
            <person name="Ferriera S."/>
            <person name="Johnson J."/>
            <person name="Kravitz S."/>
            <person name="Beeson K."/>
            <person name="Sutton G."/>
            <person name="Rogers Y.-H."/>
            <person name="Friedman R."/>
            <person name="Frazier M."/>
            <person name="Venter J.C."/>
        </authorList>
    </citation>
    <scope>NUCLEOTIDE SEQUENCE [LARGE SCALE GENOMIC DNA]</scope>
    <source>
        <strain evidence="1 2">DFL-43</strain>
    </source>
</reference>
<reference evidence="1 2" key="2">
    <citation type="submission" date="2012-06" db="EMBL/GenBank/DDBJ databases">
        <authorList>
            <person name="Fiebig A."/>
        </authorList>
    </citation>
    <scope>NUCLEOTIDE SEQUENCE [LARGE SCALE GENOMIC DNA]</scope>
    <source>
        <strain evidence="1 2">DFL-43</strain>
    </source>
</reference>
<sequence length="105" mass="11799">MRMAMMVVEQVSDILVGMAMHGDFRLMLSYNLQDVQRLVGNTACTCGRDYADHQRNGQYGSQEGFCMPAHSDLSNHRSRLFESHIRQSVSTVEPILAVHSLCSHS</sequence>
<accession>A0A094YYJ8</accession>
<proteinExistence type="predicted"/>
<organism evidence="1 2">
    <name type="scientific">Hoeflea phototrophica (strain DSM 17068 / NCIMB 14078 / DFL-43)</name>
    <dbReference type="NCBI Taxonomy" id="411684"/>
    <lineage>
        <taxon>Bacteria</taxon>
        <taxon>Pseudomonadati</taxon>
        <taxon>Pseudomonadota</taxon>
        <taxon>Alphaproteobacteria</taxon>
        <taxon>Hyphomicrobiales</taxon>
        <taxon>Rhizobiaceae</taxon>
        <taxon>Hoeflea</taxon>
    </lineage>
</organism>
<dbReference type="STRING" id="411684.HPDFL43_00035970"/>
<dbReference type="Proteomes" id="UP000004291">
    <property type="component" value="Chromosome"/>
</dbReference>
<dbReference type="AlphaFoldDB" id="A0A094YYJ8"/>
<dbReference type="EMBL" id="ABIA03000004">
    <property type="protein sequence ID" value="KGB27065.1"/>
    <property type="molecule type" value="Genomic_DNA"/>
</dbReference>
<keyword evidence="2" id="KW-1185">Reference proteome</keyword>
<name>A0A094YYJ8_HOEPD</name>
<protein>
    <submittedName>
        <fullName evidence="1">Uncharacterized protein</fullName>
    </submittedName>
</protein>
<dbReference type="HOGENOM" id="CLU_2232844_0_0_5"/>
<comment type="caution">
    <text evidence="1">The sequence shown here is derived from an EMBL/GenBank/DDBJ whole genome shotgun (WGS) entry which is preliminary data.</text>
</comment>
<gene>
    <name evidence="1" type="ORF">HPDFL43_00035970</name>
</gene>
<evidence type="ECO:0000313" key="1">
    <source>
        <dbReference type="EMBL" id="KGB27065.1"/>
    </source>
</evidence>